<proteinExistence type="predicted"/>
<accession>A0A136JGI0</accession>
<protein>
    <submittedName>
        <fullName evidence="2">Uncharacterized protein</fullName>
    </submittedName>
</protein>
<organism evidence="2 3">
    <name type="scientific">Microdochium bolleyi</name>
    <dbReference type="NCBI Taxonomy" id="196109"/>
    <lineage>
        <taxon>Eukaryota</taxon>
        <taxon>Fungi</taxon>
        <taxon>Dikarya</taxon>
        <taxon>Ascomycota</taxon>
        <taxon>Pezizomycotina</taxon>
        <taxon>Sordariomycetes</taxon>
        <taxon>Xylariomycetidae</taxon>
        <taxon>Xylariales</taxon>
        <taxon>Microdochiaceae</taxon>
        <taxon>Microdochium</taxon>
    </lineage>
</organism>
<name>A0A136JGI0_9PEZI</name>
<evidence type="ECO:0000256" key="1">
    <source>
        <dbReference type="SAM" id="MobiDB-lite"/>
    </source>
</evidence>
<keyword evidence="3" id="KW-1185">Reference proteome</keyword>
<feature type="compositionally biased region" description="Polar residues" evidence="1">
    <location>
        <begin position="51"/>
        <end position="66"/>
    </location>
</feature>
<feature type="non-terminal residue" evidence="2">
    <location>
        <position position="231"/>
    </location>
</feature>
<reference evidence="3" key="1">
    <citation type="submission" date="2016-02" db="EMBL/GenBank/DDBJ databases">
        <title>Draft genome sequence of Microdochium bolleyi, a fungal endophyte of beachgrass.</title>
        <authorList>
            <consortium name="DOE Joint Genome Institute"/>
            <person name="David A.S."/>
            <person name="May G."/>
            <person name="Haridas S."/>
            <person name="Lim J."/>
            <person name="Wang M."/>
            <person name="Labutti K."/>
            <person name="Lipzen A."/>
            <person name="Barry K."/>
            <person name="Grigoriev I.V."/>
        </authorList>
    </citation>
    <scope>NUCLEOTIDE SEQUENCE [LARGE SCALE GENOMIC DNA]</scope>
    <source>
        <strain evidence="3">J235TASD1</strain>
    </source>
</reference>
<evidence type="ECO:0000313" key="3">
    <source>
        <dbReference type="Proteomes" id="UP000070501"/>
    </source>
</evidence>
<dbReference type="EMBL" id="KQ964246">
    <property type="protein sequence ID" value="KXJ96218.1"/>
    <property type="molecule type" value="Genomic_DNA"/>
</dbReference>
<gene>
    <name evidence="2" type="ORF">Micbo1qcDRAFT_158433</name>
</gene>
<dbReference type="AlphaFoldDB" id="A0A136JGI0"/>
<feature type="region of interest" description="Disordered" evidence="1">
    <location>
        <begin position="51"/>
        <end position="74"/>
    </location>
</feature>
<dbReference type="Proteomes" id="UP000070501">
    <property type="component" value="Unassembled WGS sequence"/>
</dbReference>
<evidence type="ECO:0000313" key="2">
    <source>
        <dbReference type="EMBL" id="KXJ96218.1"/>
    </source>
</evidence>
<dbReference type="InParanoid" id="A0A136JGI0"/>
<sequence>MADSLWIDDAMLEPALTDSETLDDDDDRNDRMDMLWYASPSDAVRMAGLETTASRPDTAVQRSTTDGDAGPTPSYSATMATATSMIVQISDADNLSMPERPPLTLPTDIEDSVDALKYIGFTPRRAAELWAGWNTVLRRSPTSTSAPSSSASISNISRTSFISWVLSQLSDFGGDERFQYEDEWKAYMRAEGLSADFQERVWEPFFACFRQHYSCKEYVVYTIKSRYEELQ</sequence>